<dbReference type="GO" id="GO:0031012">
    <property type="term" value="C:extracellular matrix"/>
    <property type="evidence" value="ECO:0007669"/>
    <property type="project" value="TreeGrafter"/>
</dbReference>
<dbReference type="Proteomes" id="UP000796761">
    <property type="component" value="Unassembled WGS sequence"/>
</dbReference>
<reference evidence="1" key="1">
    <citation type="submission" date="2019-04" db="EMBL/GenBank/DDBJ databases">
        <title>Genome assembly of Zosterops borbonicus 15179.</title>
        <authorList>
            <person name="Leroy T."/>
            <person name="Anselmetti Y."/>
            <person name="Tilak M.-K."/>
            <person name="Nabholz B."/>
        </authorList>
    </citation>
    <scope>NUCLEOTIDE SEQUENCE</scope>
    <source>
        <strain evidence="1">HGM_15179</strain>
        <tissue evidence="1">Muscle</tissue>
    </source>
</reference>
<dbReference type="Gene3D" id="3.10.10.10">
    <property type="entry name" value="HIV Type 1 Reverse Transcriptase, subunit A, domain 1"/>
    <property type="match status" value="1"/>
</dbReference>
<dbReference type="GO" id="GO:0061343">
    <property type="term" value="P:cell adhesion involved in heart morphogenesis"/>
    <property type="evidence" value="ECO:0007669"/>
    <property type="project" value="TreeGrafter"/>
</dbReference>
<evidence type="ECO:0000313" key="2">
    <source>
        <dbReference type="Proteomes" id="UP000796761"/>
    </source>
</evidence>
<proteinExistence type="predicted"/>
<dbReference type="AlphaFoldDB" id="A0A8K1D7G1"/>
<keyword evidence="2" id="KW-1185">Reference proteome</keyword>
<accession>A0A8K1D7G1</accession>
<evidence type="ECO:0000313" key="1">
    <source>
        <dbReference type="EMBL" id="TRZ05524.1"/>
    </source>
</evidence>
<name>A0A8K1D7G1_9PASS</name>
<dbReference type="GO" id="GO:0007508">
    <property type="term" value="P:larval heart development"/>
    <property type="evidence" value="ECO:0007669"/>
    <property type="project" value="TreeGrafter"/>
</dbReference>
<protein>
    <submittedName>
        <fullName evidence="1">Uncharacterized protein</fullName>
    </submittedName>
</protein>
<dbReference type="OrthoDB" id="9045514at2759"/>
<dbReference type="SUPFAM" id="SSF56672">
    <property type="entry name" value="DNA/RNA polymerases"/>
    <property type="match status" value="1"/>
</dbReference>
<dbReference type="InterPro" id="IPR043502">
    <property type="entry name" value="DNA/RNA_pol_sf"/>
</dbReference>
<organism evidence="1 2">
    <name type="scientific">Zosterops borbonicus</name>
    <dbReference type="NCBI Taxonomy" id="364589"/>
    <lineage>
        <taxon>Eukaryota</taxon>
        <taxon>Metazoa</taxon>
        <taxon>Chordata</taxon>
        <taxon>Craniata</taxon>
        <taxon>Vertebrata</taxon>
        <taxon>Euteleostomi</taxon>
        <taxon>Archelosauria</taxon>
        <taxon>Archosauria</taxon>
        <taxon>Dinosauria</taxon>
        <taxon>Saurischia</taxon>
        <taxon>Theropoda</taxon>
        <taxon>Coelurosauria</taxon>
        <taxon>Aves</taxon>
        <taxon>Neognathae</taxon>
        <taxon>Neoaves</taxon>
        <taxon>Telluraves</taxon>
        <taxon>Australaves</taxon>
        <taxon>Passeriformes</taxon>
        <taxon>Sylvioidea</taxon>
        <taxon>Zosteropidae</taxon>
        <taxon>Zosterops</taxon>
    </lineage>
</organism>
<gene>
    <name evidence="1" type="ORF">HGM15179_021582</name>
</gene>
<comment type="caution">
    <text evidence="1">The sequence shown here is derived from an EMBL/GenBank/DDBJ whole genome shotgun (WGS) entry which is preliminary data.</text>
</comment>
<dbReference type="PANTHER" id="PTHR33395">
    <property type="entry name" value="TRANSCRIPTASE, PUTATIVE-RELATED-RELATED"/>
    <property type="match status" value="1"/>
</dbReference>
<dbReference type="EMBL" id="SWJQ01003993">
    <property type="protein sequence ID" value="TRZ05524.1"/>
    <property type="molecule type" value="Genomic_DNA"/>
</dbReference>
<dbReference type="PANTHER" id="PTHR33395:SF22">
    <property type="entry name" value="REVERSE TRANSCRIPTASE DOMAIN-CONTAINING PROTEIN"/>
    <property type="match status" value="1"/>
</dbReference>
<sequence length="422" mass="47499">MGSQDDTLVEADVSLTRNEWKKHPIATGPEAPCILGIDYLRSGYFKDPKGFRRAFGIPTVMAKSIQQLNTLPGLSENPITVGLLKGEEQMVPIATSTGHRRQYRTTRDAVIPIHKTIRELESQGVVSKTHSPFNSPIWLVRKSDGEWRLTVDYRALNEVTPPLSEAVPDMLELQYELESKAAKCFFPDDVKVISWDAWGQFGAFLIRTLTASRDAALVELVELWKQVHDVVASYKSPGNIVTKDEEKTEVLNDFFASVFTSKTGYPQGNQSPELVDGDVEQNRSPAIQEAVSDLLCHLDTQKSMGPDEIHAMMLRDLAKELAKPLPIIYHQSWLTREVPDEWRLASVTPIHKSGQKEDLGIECTLSKTADHTKLGASVDLEGRKTLQRDLDSLDRWVESNDMRFNETKCQVLHFGHNNPMQH</sequence>